<dbReference type="PANTHER" id="PTHR33706:SF1">
    <property type="entry name" value="TPR REPEAT PROTEIN"/>
    <property type="match status" value="1"/>
</dbReference>
<dbReference type="PANTHER" id="PTHR33706">
    <property type="entry name" value="MORN VARIANT REPEAT PROTEIN"/>
    <property type="match status" value="1"/>
</dbReference>
<proteinExistence type="predicted"/>
<sequence>MQWDYLTTAIILGVHTLPPAMRFQIHCRSLTHYRSYSDWIISRFCSSLNIVVRFSLLLCLCTGFGFSQVKIRHVVKDEIGNKDRITYYLKTQDGISKTRIINYYDDGRRYRIYTYKNGLKHGKYIKWTRTTERDSQETVKQVYFLSEKGNYKHGKRSGGMKSFFPNGQLRWKGIYKRGKITGPVNEFYPNGQLHREILYLDGEKNGRYSAYYEDGLLEIEGEYFRGFRIGTWKFYSPVQDVVEEILYEEGQPWEGTYTDWDSRKTPAPCTGDPMTFGFMYEKGNQTLIYRDGNKKIFICAGDKTIQQIDQNL</sequence>
<organism evidence="1">
    <name type="scientific">marine metagenome</name>
    <dbReference type="NCBI Taxonomy" id="408172"/>
    <lineage>
        <taxon>unclassified sequences</taxon>
        <taxon>metagenomes</taxon>
        <taxon>ecological metagenomes</taxon>
    </lineage>
</organism>
<evidence type="ECO:0008006" key="2">
    <source>
        <dbReference type="Google" id="ProtNLM"/>
    </source>
</evidence>
<accession>A0A381QL44</accession>
<gene>
    <name evidence="1" type="ORF">METZ01_LOCUS31157</name>
</gene>
<dbReference type="SUPFAM" id="SSF82185">
    <property type="entry name" value="Histone H3 K4-specific methyltransferase SET7/9 N-terminal domain"/>
    <property type="match status" value="1"/>
</dbReference>
<name>A0A381QL44_9ZZZZ</name>
<dbReference type="Gene3D" id="2.20.110.10">
    <property type="entry name" value="Histone H3 K4-specific methyltransferase SET7/9 N-terminal domain"/>
    <property type="match status" value="2"/>
</dbReference>
<protein>
    <recommendedName>
        <fullName evidence="2">Toxin-antitoxin system YwqK family antitoxin</fullName>
    </recommendedName>
</protein>
<reference evidence="1" key="1">
    <citation type="submission" date="2018-05" db="EMBL/GenBank/DDBJ databases">
        <authorList>
            <person name="Lanie J.A."/>
            <person name="Ng W.-L."/>
            <person name="Kazmierczak K.M."/>
            <person name="Andrzejewski T.M."/>
            <person name="Davidsen T.M."/>
            <person name="Wayne K.J."/>
            <person name="Tettelin H."/>
            <person name="Glass J.I."/>
            <person name="Rusch D."/>
            <person name="Podicherti R."/>
            <person name="Tsui H.-C.T."/>
            <person name="Winkler M.E."/>
        </authorList>
    </citation>
    <scope>NUCLEOTIDE SEQUENCE</scope>
</reference>
<dbReference type="EMBL" id="UINC01001349">
    <property type="protein sequence ID" value="SUZ78303.1"/>
    <property type="molecule type" value="Genomic_DNA"/>
</dbReference>
<evidence type="ECO:0000313" key="1">
    <source>
        <dbReference type="EMBL" id="SUZ78303.1"/>
    </source>
</evidence>
<dbReference type="AlphaFoldDB" id="A0A381QL44"/>